<keyword evidence="1" id="KW-0396">Initiation factor</keyword>
<dbReference type="Proteomes" id="UP001152531">
    <property type="component" value="Unassembled WGS sequence"/>
</dbReference>
<evidence type="ECO:0000313" key="1">
    <source>
        <dbReference type="EMBL" id="CAH6721716.1"/>
    </source>
</evidence>
<proteinExistence type="predicted"/>
<evidence type="ECO:0000313" key="2">
    <source>
        <dbReference type="Proteomes" id="UP001152531"/>
    </source>
</evidence>
<keyword evidence="1" id="KW-0648">Protein biosynthesis</keyword>
<reference evidence="1" key="1">
    <citation type="submission" date="2022-06" db="EMBL/GenBank/DDBJ databases">
        <authorList>
            <person name="Legras J.-L."/>
            <person name="Devillers H."/>
            <person name="Grondin C."/>
        </authorList>
    </citation>
    <scope>NUCLEOTIDE SEQUENCE</scope>
    <source>
        <strain evidence="1">CLIB 1444</strain>
    </source>
</reference>
<keyword evidence="2" id="KW-1185">Reference proteome</keyword>
<accession>A0ACA9YBA0</accession>
<sequence length="984" mass="110222">MSKNTKVQKQNDGGNESQTPLSTSNLQQHNSQYQSSTQSNQSPQQPSTTTSNNGNQRYNSNYNKHYNNRSNQNRQSGYKKSYKPNHHQNQYDYNAAAAAAYQQGMMYPYGGYTYGYPMMPMGYAPNPNSPTTMYNGMNPNPQLSASPTSIHSSVNGTPNLPTLPLNKSPQAFVPGKIKITDKDGKPVEFEDKKLKSSTTSPIASPAKSFASPIRPNTSLNSQPVPNLGNTASPIPKQPLPVFIPPAQTTTPAPPKPQPKPAASTGKDTVVLEDFKAKIARLAAAAKLKKEQELAAKEGRPIPQAEEPKEETKPKVEVKEEVKETVPEKEAKEPVVETKVETKEPVVESKTESKDVEPKVESKVEPKAEPVESKESESSEIPPTKSVEIQEPEGEQDDEDDEDDDEDDEEEEEPAQPEMDLSQFFDKIKDVDIIEDPYTMTYPEPLVGVDPKWKIEGKKFRYDPQFLIQFQNVVTFEVDEEWKNKLAGLGIVAQSNNRKYPPNMQRGGSKGMGRFNNSSRGGSNVNFENVRQNSRNGSKRRVGSSRDKSKRGGQSKRNRDGKDDQITIPPEEIKPLEKSANRWVPRSRAKTEEVKMAPDGVTPILNEEEIERKVKSLLNKLTLEMFDPITDEILKIMDQSKWEDDAQTVKQVIGLTFAKACDEPYWSSMYAQFCAKMVTRITDEVTVDDGQGGKKSGGDLARRLLLATCQKEYEKGWSDKLPKVEDGNVEMMSDEYYAMAAAKRRGLGLVKFIGQLFLLGMLNDKVVFYCLTNLSKNTEDPSEDSLESLAQLVTAVGPKFDSHERNKFFLSNIFESIQTILDKVKLPSRIKFMLMDLQDLRKAGWVSNKGDEGPKTIKEIHDDAEIKRLEDEKAAIERRRKGNKNLDSRSNSSRNNNSNWGSTPKRVESSSKLPIKDSKGFQSVSRSQSNRVDSNLNRENSKRTESTQSNMFAALGGDGEDHDHDHEQDQDNDEKETEKPGPIEI</sequence>
<name>A0ACA9YBA0_9ASCO</name>
<dbReference type="EMBL" id="CALSDN010000007">
    <property type="protein sequence ID" value="CAH6721716.1"/>
    <property type="molecule type" value="Genomic_DNA"/>
</dbReference>
<gene>
    <name evidence="1" type="ORF">CLIB1444_07S00826</name>
</gene>
<organism evidence="1 2">
    <name type="scientific">[Candida] jaroonii</name>
    <dbReference type="NCBI Taxonomy" id="467808"/>
    <lineage>
        <taxon>Eukaryota</taxon>
        <taxon>Fungi</taxon>
        <taxon>Dikarya</taxon>
        <taxon>Ascomycota</taxon>
        <taxon>Saccharomycotina</taxon>
        <taxon>Pichiomycetes</taxon>
        <taxon>Debaryomycetaceae</taxon>
        <taxon>Yamadazyma</taxon>
    </lineage>
</organism>
<comment type="caution">
    <text evidence="1">The sequence shown here is derived from an EMBL/GenBank/DDBJ whole genome shotgun (WGS) entry which is preliminary data.</text>
</comment>
<protein>
    <submittedName>
        <fullName evidence="1">Eukaryotic initiation factor 4F subunit p150</fullName>
    </submittedName>
</protein>